<evidence type="ECO:0000256" key="3">
    <source>
        <dbReference type="ARBA" id="ARBA00022723"/>
    </source>
</evidence>
<evidence type="ECO:0000259" key="10">
    <source>
        <dbReference type="Pfam" id="PF04324"/>
    </source>
</evidence>
<comment type="caution">
    <text evidence="11">The sequence shown here is derived from an EMBL/GenBank/DDBJ whole genome shotgun (WGS) entry which is preliminary data.</text>
</comment>
<evidence type="ECO:0000256" key="4">
    <source>
        <dbReference type="ARBA" id="ARBA00022982"/>
    </source>
</evidence>
<evidence type="ECO:0000313" key="12">
    <source>
        <dbReference type="Proteomes" id="UP001431449"/>
    </source>
</evidence>
<dbReference type="InterPro" id="IPR007419">
    <property type="entry name" value="BFD-like_2Fe2S-bd_dom"/>
</dbReference>
<proteinExistence type="inferred from homology"/>
<gene>
    <name evidence="11" type="ORF">M0G41_07960</name>
</gene>
<evidence type="ECO:0000256" key="1">
    <source>
        <dbReference type="ARBA" id="ARBA00022448"/>
    </source>
</evidence>
<dbReference type="Proteomes" id="UP001431449">
    <property type="component" value="Unassembled WGS sequence"/>
</dbReference>
<evidence type="ECO:0000256" key="7">
    <source>
        <dbReference type="ARBA" id="ARBA00034078"/>
    </source>
</evidence>
<evidence type="ECO:0000256" key="5">
    <source>
        <dbReference type="ARBA" id="ARBA00023004"/>
    </source>
</evidence>
<accession>A0ABT0GGE2</accession>
<protein>
    <recommendedName>
        <fullName evidence="8">Bacterioferritin-associated ferredoxin</fullName>
    </recommendedName>
</protein>
<keyword evidence="1" id="KW-0813">Transport</keyword>
<keyword evidence="6" id="KW-0411">Iron-sulfur</keyword>
<dbReference type="PANTHER" id="PTHR37424">
    <property type="entry name" value="BACTERIOFERRITIN-ASSOCIATED FERREDOXIN"/>
    <property type="match status" value="1"/>
</dbReference>
<evidence type="ECO:0000256" key="8">
    <source>
        <dbReference type="ARBA" id="ARBA00039386"/>
    </source>
</evidence>
<evidence type="ECO:0000256" key="6">
    <source>
        <dbReference type="ARBA" id="ARBA00023014"/>
    </source>
</evidence>
<comment type="similarity">
    <text evidence="9">Belongs to the Bfd family.</text>
</comment>
<dbReference type="PANTHER" id="PTHR37424:SF1">
    <property type="entry name" value="BACTERIOFERRITIN-ASSOCIATED FERREDOXIN"/>
    <property type="match status" value="1"/>
</dbReference>
<dbReference type="Pfam" id="PF04324">
    <property type="entry name" value="Fer2_BFD"/>
    <property type="match status" value="1"/>
</dbReference>
<dbReference type="InterPro" id="IPR041854">
    <property type="entry name" value="BFD-like_2Fe2S-bd_dom_sf"/>
</dbReference>
<name>A0ABT0GGE2_9GAMM</name>
<dbReference type="RefSeq" id="WP_248207387.1">
    <property type="nucleotide sequence ID" value="NZ_JALNMH010000005.1"/>
</dbReference>
<organism evidence="11 12">
    <name type="scientific">Pseudomarimonas salicorniae</name>
    <dbReference type="NCBI Taxonomy" id="2933270"/>
    <lineage>
        <taxon>Bacteria</taxon>
        <taxon>Pseudomonadati</taxon>
        <taxon>Pseudomonadota</taxon>
        <taxon>Gammaproteobacteria</taxon>
        <taxon>Lysobacterales</taxon>
        <taxon>Lysobacteraceae</taxon>
        <taxon>Pseudomarimonas</taxon>
    </lineage>
</organism>
<evidence type="ECO:0000313" key="11">
    <source>
        <dbReference type="EMBL" id="MCK7593600.1"/>
    </source>
</evidence>
<keyword evidence="4" id="KW-0249">Electron transport</keyword>
<keyword evidence="2" id="KW-0001">2Fe-2S</keyword>
<keyword evidence="5" id="KW-0408">Iron</keyword>
<dbReference type="EMBL" id="JALNMH010000005">
    <property type="protein sequence ID" value="MCK7593600.1"/>
    <property type="molecule type" value="Genomic_DNA"/>
</dbReference>
<keyword evidence="12" id="KW-1185">Reference proteome</keyword>
<evidence type="ECO:0000256" key="9">
    <source>
        <dbReference type="ARBA" id="ARBA00046332"/>
    </source>
</evidence>
<dbReference type="Gene3D" id="1.10.10.1100">
    <property type="entry name" value="BFD-like [2Fe-2S]-binding domain"/>
    <property type="match status" value="1"/>
</dbReference>
<comment type="cofactor">
    <cofactor evidence="7">
        <name>[2Fe-2S] cluster</name>
        <dbReference type="ChEBI" id="CHEBI:190135"/>
    </cofactor>
</comment>
<keyword evidence="3" id="KW-0479">Metal-binding</keyword>
<reference evidence="11" key="1">
    <citation type="submission" date="2022-04" db="EMBL/GenBank/DDBJ databases">
        <title>Lysobacter sp. CAU 1642 isolated from sea sand.</title>
        <authorList>
            <person name="Kim W."/>
        </authorList>
    </citation>
    <scope>NUCLEOTIDE SEQUENCE</scope>
    <source>
        <strain evidence="11">CAU 1642</strain>
    </source>
</reference>
<sequence length="70" mass="7077">MYVCLCYGVSESDVRRAAAEGAVSLGDLAARTGCATNCGSCAASAEAILAEYHGPQTAPRVFPLQVLAAA</sequence>
<dbReference type="InterPro" id="IPR052371">
    <property type="entry name" value="BFD-associated_ferredoxin"/>
</dbReference>
<evidence type="ECO:0000256" key="2">
    <source>
        <dbReference type="ARBA" id="ARBA00022714"/>
    </source>
</evidence>
<feature type="domain" description="BFD-like [2Fe-2S]-binding" evidence="10">
    <location>
        <begin position="2"/>
        <end position="51"/>
    </location>
</feature>